<evidence type="ECO:0000313" key="6">
    <source>
        <dbReference type="Proteomes" id="UP000001399"/>
    </source>
</evidence>
<dbReference type="InterPro" id="IPR020845">
    <property type="entry name" value="AMP-binding_CS"/>
</dbReference>
<protein>
    <submittedName>
        <fullName evidence="5">AMP-dependent synthetase and ligase</fullName>
    </submittedName>
</protein>
<keyword evidence="6" id="KW-1185">Reference proteome</keyword>
<dbReference type="CDD" id="cd05907">
    <property type="entry name" value="VL_LC_FACS_like"/>
    <property type="match status" value="1"/>
</dbReference>
<dbReference type="SUPFAM" id="SSF56801">
    <property type="entry name" value="Acetyl-CoA synthetase-like"/>
    <property type="match status" value="1"/>
</dbReference>
<name>E3I3H7_RHOVT</name>
<evidence type="ECO:0000256" key="1">
    <source>
        <dbReference type="ARBA" id="ARBA00022598"/>
    </source>
</evidence>
<dbReference type="PANTHER" id="PTHR43272">
    <property type="entry name" value="LONG-CHAIN-FATTY-ACID--COA LIGASE"/>
    <property type="match status" value="1"/>
</dbReference>
<dbReference type="GO" id="GO:0004467">
    <property type="term" value="F:long-chain fatty acid-CoA ligase activity"/>
    <property type="evidence" value="ECO:0007669"/>
    <property type="project" value="TreeGrafter"/>
</dbReference>
<evidence type="ECO:0000256" key="2">
    <source>
        <dbReference type="ARBA" id="ARBA00022832"/>
    </source>
</evidence>
<sequence length="605" mass="66437">MGRQGPAPLEGEPFVSPPRRFLETAARRGIAPAYYVREAEGWTATPWNVFRDEVRRAARALVALGVKPGDAVGVIGYNRPEWVIMDIAAMMVGANVAGIYFTASAQDAAYIIAHSECAIVLAEKEEHFRRIASQREELSHLRHVVMMRGADATDPLQMTWDAFMAQGDDRFDAEVERRLQAIQPKDVGCLIYTSGTTGPPKAVQISHDALAKTAALVLKLFEVTGNDRTISYLPLAHIAERILTIHFQITVGNAVYFARDVLSLGEHLPEVRPDFFFGVPRVYEKLASAVQAKLAAAKGPKAKIVQWALGVGQEWHRKEQAGERIGLKTALAMAVASRLFHRKAKRLIGLDRAKHLGVGAAPIPEETLRFMTGLDLPVRELWGLSESAGVGTTNLRGATKIGSVGKPYPGLDLKIDRDGEILIRGPYMFMGYAKDPEATARTFTDGWLRTGDLGHVDLDGYVHITGRKKDIIITSGGKNVAPANLEMELVALPLVEHAIVCGERRPYLGALITLDKAAAERFASERGMADGPALTEAIREKIQEGIHAINARHSRVENIRRFAILPEPLSIENGDLTPTLKVKRQAVMTRLTPVVDSLYRENEKV</sequence>
<organism evidence="5 6">
    <name type="scientific">Rhodomicrobium vannielii (strain ATCC 17100 / DSM 162 / LMG 4299 / NCIMB 10020 / ATH 3.1.1)</name>
    <dbReference type="NCBI Taxonomy" id="648757"/>
    <lineage>
        <taxon>Bacteria</taxon>
        <taxon>Pseudomonadati</taxon>
        <taxon>Pseudomonadota</taxon>
        <taxon>Alphaproteobacteria</taxon>
        <taxon>Hyphomicrobiales</taxon>
        <taxon>Hyphomicrobiaceae</taxon>
        <taxon>Rhodomicrobium</taxon>
    </lineage>
</organism>
<dbReference type="Gene3D" id="3.40.50.12780">
    <property type="entry name" value="N-terminal domain of ligase-like"/>
    <property type="match status" value="1"/>
</dbReference>
<keyword evidence="2" id="KW-0276">Fatty acid metabolism</keyword>
<evidence type="ECO:0000313" key="5">
    <source>
        <dbReference type="EMBL" id="ADP72625.1"/>
    </source>
</evidence>
<dbReference type="GO" id="GO:0016020">
    <property type="term" value="C:membrane"/>
    <property type="evidence" value="ECO:0007669"/>
    <property type="project" value="TreeGrafter"/>
</dbReference>
<dbReference type="Pfam" id="PF23562">
    <property type="entry name" value="AMP-binding_C_3"/>
    <property type="match status" value="1"/>
</dbReference>
<dbReference type="Pfam" id="PF00501">
    <property type="entry name" value="AMP-binding"/>
    <property type="match status" value="1"/>
</dbReference>
<feature type="domain" description="AMP-dependent synthetase/ligase" evidence="4">
    <location>
        <begin position="23"/>
        <end position="432"/>
    </location>
</feature>
<dbReference type="PANTHER" id="PTHR43272:SF32">
    <property type="entry name" value="AMP-DEPENDENT SYNTHETASE_LIGASE DOMAIN-CONTAINING PROTEIN"/>
    <property type="match status" value="1"/>
</dbReference>
<reference evidence="6" key="1">
    <citation type="journal article" date="2011" name="J. Bacteriol.">
        <title>Genome sequences of eight morphologically diverse alphaproteobacteria.</title>
        <authorList>
            <consortium name="US DOE Joint Genome Institute"/>
            <person name="Brown P.J."/>
            <person name="Kysela D.T."/>
            <person name="Buechlein A."/>
            <person name="Hemmerich C."/>
            <person name="Brun Y.V."/>
        </authorList>
    </citation>
    <scope>NUCLEOTIDE SEQUENCE [LARGE SCALE GENOMIC DNA]</scope>
    <source>
        <strain evidence="6">ATCC 17100 / ATH 3.1.1 / DSM 162 / LMG 4299</strain>
    </source>
</reference>
<dbReference type="PROSITE" id="PS00455">
    <property type="entry name" value="AMP_BINDING"/>
    <property type="match status" value="1"/>
</dbReference>
<dbReference type="EMBL" id="CP002292">
    <property type="protein sequence ID" value="ADP72625.1"/>
    <property type="molecule type" value="Genomic_DNA"/>
</dbReference>
<keyword evidence="3" id="KW-0443">Lipid metabolism</keyword>
<proteinExistence type="predicted"/>
<dbReference type="InterPro" id="IPR000873">
    <property type="entry name" value="AMP-dep_synth/lig_dom"/>
</dbReference>
<accession>E3I3H7</accession>
<dbReference type="OrthoDB" id="9803968at2"/>
<dbReference type="InterPro" id="IPR042099">
    <property type="entry name" value="ANL_N_sf"/>
</dbReference>
<evidence type="ECO:0000259" key="4">
    <source>
        <dbReference type="Pfam" id="PF00501"/>
    </source>
</evidence>
<dbReference type="HOGENOM" id="CLU_000022_45_5_5"/>
<dbReference type="AlphaFoldDB" id="E3I3H7"/>
<dbReference type="STRING" id="648757.Rvan_3445"/>
<dbReference type="eggNOG" id="COG1022">
    <property type="taxonomic scope" value="Bacteria"/>
</dbReference>
<keyword evidence="1 5" id="KW-0436">Ligase</keyword>
<evidence type="ECO:0000256" key="3">
    <source>
        <dbReference type="ARBA" id="ARBA00023098"/>
    </source>
</evidence>
<dbReference type="RefSeq" id="WP_013420983.1">
    <property type="nucleotide sequence ID" value="NC_014664.1"/>
</dbReference>
<dbReference type="Proteomes" id="UP000001399">
    <property type="component" value="Chromosome"/>
</dbReference>
<gene>
    <name evidence="5" type="ordered locus">Rvan_3445</name>
</gene>
<dbReference type="KEGG" id="rva:Rvan_3445"/>